<evidence type="ECO:0000259" key="9">
    <source>
        <dbReference type="Pfam" id="PF07885"/>
    </source>
</evidence>
<evidence type="ECO:0000313" key="11">
    <source>
        <dbReference type="Proteomes" id="UP001500363"/>
    </source>
</evidence>
<protein>
    <submittedName>
        <fullName evidence="10">Potassium channel family protein</fullName>
    </submittedName>
</protein>
<reference evidence="11" key="1">
    <citation type="journal article" date="2019" name="Int. J. Syst. Evol. Microbiol.">
        <title>The Global Catalogue of Microorganisms (GCM) 10K type strain sequencing project: providing services to taxonomists for standard genome sequencing and annotation.</title>
        <authorList>
            <consortium name="The Broad Institute Genomics Platform"/>
            <consortium name="The Broad Institute Genome Sequencing Center for Infectious Disease"/>
            <person name="Wu L."/>
            <person name="Ma J."/>
        </authorList>
    </citation>
    <scope>NUCLEOTIDE SEQUENCE [LARGE SCALE GENOMIC DNA]</scope>
    <source>
        <strain evidence="11">JCM 14303</strain>
    </source>
</reference>
<dbReference type="Proteomes" id="UP001500363">
    <property type="component" value="Unassembled WGS sequence"/>
</dbReference>
<evidence type="ECO:0000256" key="7">
    <source>
        <dbReference type="ARBA" id="ARBA00023303"/>
    </source>
</evidence>
<keyword evidence="6 8" id="KW-0472">Membrane</keyword>
<dbReference type="InterPro" id="IPR027359">
    <property type="entry name" value="Volt_channel_dom_sf"/>
</dbReference>
<feature type="transmembrane region" description="Helical" evidence="8">
    <location>
        <begin position="178"/>
        <end position="203"/>
    </location>
</feature>
<evidence type="ECO:0000256" key="1">
    <source>
        <dbReference type="ARBA" id="ARBA00004141"/>
    </source>
</evidence>
<comment type="caution">
    <text evidence="10">The sequence shown here is derived from an EMBL/GenBank/DDBJ whole genome shotgun (WGS) entry which is preliminary data.</text>
</comment>
<dbReference type="Gene3D" id="1.10.287.70">
    <property type="match status" value="1"/>
</dbReference>
<dbReference type="GO" id="GO:0034220">
    <property type="term" value="P:monoatomic ion transmembrane transport"/>
    <property type="evidence" value="ECO:0007669"/>
    <property type="project" value="UniProtKB-KW"/>
</dbReference>
<dbReference type="Gene3D" id="1.20.120.350">
    <property type="entry name" value="Voltage-gated potassium channels. Chain C"/>
    <property type="match status" value="1"/>
</dbReference>
<dbReference type="InterPro" id="IPR013099">
    <property type="entry name" value="K_chnl_dom"/>
</dbReference>
<dbReference type="PANTHER" id="PTHR11537:SF254">
    <property type="entry name" value="POTASSIUM VOLTAGE-GATED CHANNEL PROTEIN SHAB"/>
    <property type="match status" value="1"/>
</dbReference>
<organism evidence="10 11">
    <name type="scientific">Kribbella lupini</name>
    <dbReference type="NCBI Taxonomy" id="291602"/>
    <lineage>
        <taxon>Bacteria</taxon>
        <taxon>Bacillati</taxon>
        <taxon>Actinomycetota</taxon>
        <taxon>Actinomycetes</taxon>
        <taxon>Propionibacteriales</taxon>
        <taxon>Kribbellaceae</taxon>
        <taxon>Kribbella</taxon>
    </lineage>
</organism>
<dbReference type="EMBL" id="BAAANC010000001">
    <property type="protein sequence ID" value="GAA1522309.1"/>
    <property type="molecule type" value="Genomic_DNA"/>
</dbReference>
<feature type="transmembrane region" description="Helical" evidence="8">
    <location>
        <begin position="15"/>
        <end position="34"/>
    </location>
</feature>
<keyword evidence="7 10" id="KW-0407">Ion channel</keyword>
<dbReference type="PANTHER" id="PTHR11537">
    <property type="entry name" value="VOLTAGE-GATED POTASSIUM CHANNEL"/>
    <property type="match status" value="1"/>
</dbReference>
<dbReference type="InterPro" id="IPR028325">
    <property type="entry name" value="VG_K_chnl"/>
</dbReference>
<evidence type="ECO:0000256" key="6">
    <source>
        <dbReference type="ARBA" id="ARBA00023136"/>
    </source>
</evidence>
<feature type="transmembrane region" description="Helical" evidence="8">
    <location>
        <begin position="41"/>
        <end position="62"/>
    </location>
</feature>
<comment type="subcellular location">
    <subcellularLocation>
        <location evidence="1">Membrane</location>
        <topology evidence="1">Multi-pass membrane protein</topology>
    </subcellularLocation>
</comment>
<dbReference type="RefSeq" id="WP_344173209.1">
    <property type="nucleotide sequence ID" value="NZ_BAAANC010000001.1"/>
</dbReference>
<evidence type="ECO:0000256" key="2">
    <source>
        <dbReference type="ARBA" id="ARBA00022448"/>
    </source>
</evidence>
<evidence type="ECO:0000256" key="3">
    <source>
        <dbReference type="ARBA" id="ARBA00022692"/>
    </source>
</evidence>
<sequence length="243" mass="26028">MTSAQRLQAYERRSAGILTAAAVVFLAVYAWPILDPGLNSGLVRACSITNIVIWFGFGLDYLLRLGLAPGKAQFVRSHLLDLAVLVLPLLRPLRAVRVVTALARLNRMSVSVRGRTTTYVVGAVLLLGFVSALAVLDAERLSAGSNIKSFADAAWWAATTITTVGYGDQFPTTAQGRFVGVGLMIGGIALAGTITAALASWFVEQINTAEQAESDTRDEQLTTLITEVQTLRTELANRLPPRG</sequence>
<keyword evidence="4 8" id="KW-1133">Transmembrane helix</keyword>
<evidence type="ECO:0000256" key="5">
    <source>
        <dbReference type="ARBA" id="ARBA00023065"/>
    </source>
</evidence>
<accession>A0ABP4LEZ0</accession>
<proteinExistence type="predicted"/>
<keyword evidence="2" id="KW-0813">Transport</keyword>
<feature type="transmembrane region" description="Helical" evidence="8">
    <location>
        <begin position="117"/>
        <end position="136"/>
    </location>
</feature>
<name>A0ABP4LEZ0_9ACTN</name>
<dbReference type="Pfam" id="PF07885">
    <property type="entry name" value="Ion_trans_2"/>
    <property type="match status" value="1"/>
</dbReference>
<keyword evidence="3 8" id="KW-0812">Transmembrane</keyword>
<dbReference type="SUPFAM" id="SSF81324">
    <property type="entry name" value="Voltage-gated potassium channels"/>
    <property type="match status" value="1"/>
</dbReference>
<keyword evidence="5" id="KW-0406">Ion transport</keyword>
<gene>
    <name evidence="10" type="ORF">GCM10009741_24550</name>
</gene>
<evidence type="ECO:0000256" key="4">
    <source>
        <dbReference type="ARBA" id="ARBA00022989"/>
    </source>
</evidence>
<keyword evidence="11" id="KW-1185">Reference proteome</keyword>
<evidence type="ECO:0000313" key="10">
    <source>
        <dbReference type="EMBL" id="GAA1522309.1"/>
    </source>
</evidence>
<evidence type="ECO:0000256" key="8">
    <source>
        <dbReference type="SAM" id="Phobius"/>
    </source>
</evidence>
<feature type="domain" description="Potassium channel" evidence="9">
    <location>
        <begin position="134"/>
        <end position="203"/>
    </location>
</feature>